<dbReference type="SUPFAM" id="SSF55383">
    <property type="entry name" value="Copper amine oxidase, domain N"/>
    <property type="match status" value="1"/>
</dbReference>
<dbReference type="KEGG" id="pprt:ET464_19355"/>
<organism evidence="2 3">
    <name type="scientific">Paenibacillus protaetiae</name>
    <dbReference type="NCBI Taxonomy" id="2509456"/>
    <lineage>
        <taxon>Bacteria</taxon>
        <taxon>Bacillati</taxon>
        <taxon>Bacillota</taxon>
        <taxon>Bacilli</taxon>
        <taxon>Bacillales</taxon>
        <taxon>Paenibacillaceae</taxon>
        <taxon>Paenibacillus</taxon>
    </lineage>
</organism>
<accession>A0A4P6F236</accession>
<keyword evidence="3" id="KW-1185">Reference proteome</keyword>
<feature type="domain" description="Copper amine oxidase-like N-terminal" evidence="1">
    <location>
        <begin position="426"/>
        <end position="517"/>
    </location>
</feature>
<evidence type="ECO:0000313" key="2">
    <source>
        <dbReference type="EMBL" id="QAY68209.1"/>
    </source>
</evidence>
<reference evidence="2 3" key="1">
    <citation type="submission" date="2019-01" db="EMBL/GenBank/DDBJ databases">
        <title>Genome sequencing of strain FW100M-2.</title>
        <authorList>
            <person name="Heo J."/>
            <person name="Kim S.-J."/>
            <person name="Kim J.-S."/>
            <person name="Hong S.-B."/>
            <person name="Kwon S.-W."/>
        </authorList>
    </citation>
    <scope>NUCLEOTIDE SEQUENCE [LARGE SCALE GENOMIC DNA]</scope>
    <source>
        <strain evidence="2 3">FW100M-2</strain>
    </source>
</reference>
<dbReference type="PROSITE" id="PS51257">
    <property type="entry name" value="PROKAR_LIPOPROTEIN"/>
    <property type="match status" value="1"/>
</dbReference>
<gene>
    <name evidence="2" type="ORF">ET464_19355</name>
</gene>
<dbReference type="InterPro" id="IPR012854">
    <property type="entry name" value="Cu_amine_oxidase-like_N"/>
</dbReference>
<dbReference type="Proteomes" id="UP000293568">
    <property type="component" value="Chromosome"/>
</dbReference>
<dbReference type="Gene3D" id="3.30.457.10">
    <property type="entry name" value="Copper amine oxidase-like, N-terminal domain"/>
    <property type="match status" value="1"/>
</dbReference>
<proteinExistence type="predicted"/>
<dbReference type="EMBL" id="CP035492">
    <property type="protein sequence ID" value="QAY68209.1"/>
    <property type="molecule type" value="Genomic_DNA"/>
</dbReference>
<dbReference type="RefSeq" id="WP_129443794.1">
    <property type="nucleotide sequence ID" value="NZ_CP035492.1"/>
</dbReference>
<dbReference type="AlphaFoldDB" id="A0A4P6F236"/>
<protein>
    <recommendedName>
        <fullName evidence="1">Copper amine oxidase-like N-terminal domain-containing protein</fullName>
    </recommendedName>
</protein>
<dbReference type="Pfam" id="PF07833">
    <property type="entry name" value="Cu_amine_oxidN1"/>
    <property type="match status" value="1"/>
</dbReference>
<evidence type="ECO:0000313" key="3">
    <source>
        <dbReference type="Proteomes" id="UP000293568"/>
    </source>
</evidence>
<sequence>MKWSRTRKPIFFLFALVLVFVAGCKAVGGVDFNRVLKQSLEVTSAESNNTIELNLLVNEEASEYMSEEEADLLQLFAHTKLELDQVKQQDDSHVSLSGKLKFGTDLAAGIGFKAAVSDEKAVIEIEGAKHPFVLDMTGEALAELEGVSLAEGLGTAQAGDDQSITAIGDQLLDAVSGFAIDNLPNPKNLSVNSVNESINGVNTSLYHVHTELAGQEIWDWVKAYVDALAADKAGLNKLVNGIFEALASDPEVLAALGLPDPSGATQLDAPTQEDIVKSFSGSISDLLTNLQAELAQFESEQAESLGQLLGPETYVKADVYVDRKFDVRKENIELSVKPTGDVKDSLFPLDGLVLTVGSERWNVNGAVQADEPAAPDDAVTLDETDLDQGYKLLKQFDENSIAYDILKNKLHIGRQEVDLYADDYLPPIITPKGVTIIPLRDTAEQLGAEVKYDSKTQKIIVVDEATGTTIALTSGSDTVTVNGKNVKWQFPVTSVNGTTYVPARSFVSALGAGLHWESFYEDGSNDILVISREL</sequence>
<name>A0A4P6F236_9BACL</name>
<dbReference type="InterPro" id="IPR036582">
    <property type="entry name" value="Mao_N_sf"/>
</dbReference>
<dbReference type="OrthoDB" id="2811497at2"/>
<evidence type="ECO:0000259" key="1">
    <source>
        <dbReference type="Pfam" id="PF07833"/>
    </source>
</evidence>